<feature type="compositionally biased region" description="Basic and acidic residues" evidence="1">
    <location>
        <begin position="240"/>
        <end position="255"/>
    </location>
</feature>
<dbReference type="Gene3D" id="2.180.10.10">
    <property type="entry name" value="RHS repeat-associated core"/>
    <property type="match status" value="1"/>
</dbReference>
<dbReference type="Proteomes" id="UP000237968">
    <property type="component" value="Unassembled WGS sequence"/>
</dbReference>
<gene>
    <name evidence="2" type="ORF">ENSA5_30310</name>
</gene>
<evidence type="ECO:0000313" key="3">
    <source>
        <dbReference type="Proteomes" id="UP000237968"/>
    </source>
</evidence>
<sequence length="373" mass="40470">MLVTFVGCATPVPSAGGETGADAGGPVVAACPDGKAHGASVDALGRLVTGPGLCSVEGGLKNVSLGHHVRLELGYDELGRPVQAVAEFSEVCKLGGAMSGIELSCEDFERQEQRWIWGEQGQLAAVERTIELHLDGDNPEAVTEYACFLGDAPFTVETVKWDYDEHGRVVTSAWTYADCEGTERVEERLRYTEGIVEARTVVTGGGESSSYASRYELDGCGRVVHEETVEPSPSPGPRYAYDDRGRLTGEDGPDRQRRWTYAAGIAAHPELRWVVEQAMDRRTVSLAQDRPGGDQFELRFDERQRVISVESQGEAWTLGYDDCPNAAFATAHWRANEVLATWSFPTSPQAGEGNAALDAWLHAELPLLPEALE</sequence>
<evidence type="ECO:0000256" key="1">
    <source>
        <dbReference type="SAM" id="MobiDB-lite"/>
    </source>
</evidence>
<evidence type="ECO:0000313" key="2">
    <source>
        <dbReference type="EMBL" id="PRP98298.1"/>
    </source>
</evidence>
<keyword evidence="3" id="KW-1185">Reference proteome</keyword>
<organism evidence="2 3">
    <name type="scientific">Enhygromyxa salina</name>
    <dbReference type="NCBI Taxonomy" id="215803"/>
    <lineage>
        <taxon>Bacteria</taxon>
        <taxon>Pseudomonadati</taxon>
        <taxon>Myxococcota</taxon>
        <taxon>Polyangia</taxon>
        <taxon>Nannocystales</taxon>
        <taxon>Nannocystaceae</taxon>
        <taxon>Enhygromyxa</taxon>
    </lineage>
</organism>
<feature type="region of interest" description="Disordered" evidence="1">
    <location>
        <begin position="227"/>
        <end position="255"/>
    </location>
</feature>
<reference evidence="2 3" key="1">
    <citation type="submission" date="2018-03" db="EMBL/GenBank/DDBJ databases">
        <title>Draft Genome Sequences of the Obligatory Marine Myxobacteria Enhygromyxa salina SWB005.</title>
        <authorList>
            <person name="Poehlein A."/>
            <person name="Moghaddam J.A."/>
            <person name="Harms H."/>
            <person name="Alanjari M."/>
            <person name="Koenig G.M."/>
            <person name="Daniel R."/>
            <person name="Schaeberle T.F."/>
        </authorList>
    </citation>
    <scope>NUCLEOTIDE SEQUENCE [LARGE SCALE GENOMIC DNA]</scope>
    <source>
        <strain evidence="2 3">SWB005</strain>
    </source>
</reference>
<accession>A0A2S9XZK4</accession>
<dbReference type="AlphaFoldDB" id="A0A2S9XZK4"/>
<proteinExistence type="predicted"/>
<name>A0A2S9XZK4_9BACT</name>
<protein>
    <submittedName>
        <fullName evidence="2">RHS Repeat protein</fullName>
    </submittedName>
</protein>
<dbReference type="EMBL" id="PVNK01000146">
    <property type="protein sequence ID" value="PRP98298.1"/>
    <property type="molecule type" value="Genomic_DNA"/>
</dbReference>
<comment type="caution">
    <text evidence="2">The sequence shown here is derived from an EMBL/GenBank/DDBJ whole genome shotgun (WGS) entry which is preliminary data.</text>
</comment>